<dbReference type="Proteomes" id="UP001152747">
    <property type="component" value="Unassembled WGS sequence"/>
</dbReference>
<evidence type="ECO:0000313" key="3">
    <source>
        <dbReference type="Proteomes" id="UP001152747"/>
    </source>
</evidence>
<evidence type="ECO:0008006" key="4">
    <source>
        <dbReference type="Google" id="ProtNLM"/>
    </source>
</evidence>
<evidence type="ECO:0000313" key="2">
    <source>
        <dbReference type="EMBL" id="CAI5440474.1"/>
    </source>
</evidence>
<sequence length="139" mass="15971">MFKILLISLAISTVFCISPKDRAAKFIGKIEKACENQSIICLEPFLHPNFQFKTDKLVLAKEKYLEFLKSLGSRAFADYSIYLDSAEFVEDGGKIEVRFDDPPKDPKIRKILYQYYFQIFVGKDGKSDELILIDKTGKN</sequence>
<name>A0A9P1I891_9PELO</name>
<keyword evidence="3" id="KW-1185">Reference proteome</keyword>
<evidence type="ECO:0000256" key="1">
    <source>
        <dbReference type="SAM" id="SignalP"/>
    </source>
</evidence>
<feature type="chain" id="PRO_5040289446" description="DUF38 domain-containing protein" evidence="1">
    <location>
        <begin position="17"/>
        <end position="139"/>
    </location>
</feature>
<comment type="caution">
    <text evidence="2">The sequence shown here is derived from an EMBL/GenBank/DDBJ whole genome shotgun (WGS) entry which is preliminary data.</text>
</comment>
<reference evidence="2" key="1">
    <citation type="submission" date="2022-11" db="EMBL/GenBank/DDBJ databases">
        <authorList>
            <person name="Kikuchi T."/>
        </authorList>
    </citation>
    <scope>NUCLEOTIDE SEQUENCE</scope>
    <source>
        <strain evidence="2">PS1010</strain>
    </source>
</reference>
<feature type="signal peptide" evidence="1">
    <location>
        <begin position="1"/>
        <end position="16"/>
    </location>
</feature>
<organism evidence="2 3">
    <name type="scientific">Caenorhabditis angaria</name>
    <dbReference type="NCBI Taxonomy" id="860376"/>
    <lineage>
        <taxon>Eukaryota</taxon>
        <taxon>Metazoa</taxon>
        <taxon>Ecdysozoa</taxon>
        <taxon>Nematoda</taxon>
        <taxon>Chromadorea</taxon>
        <taxon>Rhabditida</taxon>
        <taxon>Rhabditina</taxon>
        <taxon>Rhabditomorpha</taxon>
        <taxon>Rhabditoidea</taxon>
        <taxon>Rhabditidae</taxon>
        <taxon>Peloderinae</taxon>
        <taxon>Caenorhabditis</taxon>
    </lineage>
</organism>
<protein>
    <recommendedName>
        <fullName evidence="4">DUF38 domain-containing protein</fullName>
    </recommendedName>
</protein>
<gene>
    <name evidence="2" type="ORF">CAMP_LOCUS3111</name>
</gene>
<accession>A0A9P1I891</accession>
<proteinExistence type="predicted"/>
<dbReference type="AlphaFoldDB" id="A0A9P1I891"/>
<dbReference type="EMBL" id="CANHGI010000001">
    <property type="protein sequence ID" value="CAI5440474.1"/>
    <property type="molecule type" value="Genomic_DNA"/>
</dbReference>
<keyword evidence="1" id="KW-0732">Signal</keyword>